<reference evidence="3" key="1">
    <citation type="journal article" date="2014" name="Science">
        <title>Ancient hybridizations among the ancestral genomes of bread wheat.</title>
        <authorList>
            <consortium name="International Wheat Genome Sequencing Consortium,"/>
            <person name="Marcussen T."/>
            <person name="Sandve S.R."/>
            <person name="Heier L."/>
            <person name="Spannagl M."/>
            <person name="Pfeifer M."/>
            <person name="Jakobsen K.S."/>
            <person name="Wulff B.B."/>
            <person name="Steuernagel B."/>
            <person name="Mayer K.F."/>
            <person name="Olsen O.A."/>
        </authorList>
    </citation>
    <scope>NUCLEOTIDE SEQUENCE [LARGE SCALE GENOMIC DNA]</scope>
    <source>
        <strain evidence="3">cv. AL8/78</strain>
    </source>
</reference>
<dbReference type="CDD" id="cd18808">
    <property type="entry name" value="SF1_C_Upf1"/>
    <property type="match status" value="1"/>
</dbReference>
<dbReference type="Pfam" id="PF13087">
    <property type="entry name" value="AAA_12"/>
    <property type="match status" value="1"/>
</dbReference>
<accession>A0A453CVD1</accession>
<dbReference type="SUPFAM" id="SSF52540">
    <property type="entry name" value="P-loop containing nucleoside triphosphate hydrolases"/>
    <property type="match status" value="1"/>
</dbReference>
<dbReference type="Gene3D" id="3.40.50.300">
    <property type="entry name" value="P-loop containing nucleotide triphosphate hydrolases"/>
    <property type="match status" value="1"/>
</dbReference>
<dbReference type="PANTHER" id="PTHR10887:SF522">
    <property type="entry name" value="P-LOOP CONTAINING NUCLEOSIDE TRIPHOSPHATE HYDROLASES SUPERFAMILY PROTEIN"/>
    <property type="match status" value="1"/>
</dbReference>
<dbReference type="Proteomes" id="UP000015105">
    <property type="component" value="Chromosome 2D"/>
</dbReference>
<dbReference type="InterPro" id="IPR027417">
    <property type="entry name" value="P-loop_NTPase"/>
</dbReference>
<reference evidence="3" key="2">
    <citation type="journal article" date="2017" name="Nat. Plants">
        <title>The Aegilops tauschii genome reveals multiple impacts of transposons.</title>
        <authorList>
            <person name="Zhao G."/>
            <person name="Zou C."/>
            <person name="Li K."/>
            <person name="Wang K."/>
            <person name="Li T."/>
            <person name="Gao L."/>
            <person name="Zhang X."/>
            <person name="Wang H."/>
            <person name="Yang Z."/>
            <person name="Liu X."/>
            <person name="Jiang W."/>
            <person name="Mao L."/>
            <person name="Kong X."/>
            <person name="Jiao Y."/>
            <person name="Jia J."/>
        </authorList>
    </citation>
    <scope>NUCLEOTIDE SEQUENCE [LARGE SCALE GENOMIC DNA]</scope>
    <source>
        <strain evidence="3">cv. AL8/78</strain>
    </source>
</reference>
<evidence type="ECO:0000313" key="3">
    <source>
        <dbReference type="Proteomes" id="UP000015105"/>
    </source>
</evidence>
<protein>
    <recommendedName>
        <fullName evidence="1">DNA2/NAM7 helicase-like C-terminal domain-containing protein</fullName>
    </recommendedName>
</protein>
<dbReference type="InterPro" id="IPR047187">
    <property type="entry name" value="SF1_C_Upf1"/>
</dbReference>
<dbReference type="InterPro" id="IPR041679">
    <property type="entry name" value="DNA2/NAM7-like_C"/>
</dbReference>
<feature type="domain" description="DNA2/NAM7 helicase-like C-terminal" evidence="1">
    <location>
        <begin position="7"/>
        <end position="84"/>
    </location>
</feature>
<reference evidence="2" key="5">
    <citation type="journal article" date="2021" name="G3 (Bethesda)">
        <title>Aegilops tauschii genome assembly Aet v5.0 features greater sequence contiguity and improved annotation.</title>
        <authorList>
            <person name="Wang L."/>
            <person name="Zhu T."/>
            <person name="Rodriguez J.C."/>
            <person name="Deal K.R."/>
            <person name="Dubcovsky J."/>
            <person name="McGuire P.E."/>
            <person name="Lux T."/>
            <person name="Spannagl M."/>
            <person name="Mayer K.F.X."/>
            <person name="Baldrich P."/>
            <person name="Meyers B.C."/>
            <person name="Huo N."/>
            <person name="Gu Y.Q."/>
            <person name="Zhou H."/>
            <person name="Devos K.M."/>
            <person name="Bennetzen J.L."/>
            <person name="Unver T."/>
            <person name="Budak H."/>
            <person name="Gulick P.J."/>
            <person name="Galiba G."/>
            <person name="Kalapos B."/>
            <person name="Nelson D.R."/>
            <person name="Li P."/>
            <person name="You F.M."/>
            <person name="Luo M.C."/>
            <person name="Dvorak J."/>
        </authorList>
    </citation>
    <scope>NUCLEOTIDE SEQUENCE [LARGE SCALE GENOMIC DNA]</scope>
    <source>
        <strain evidence="2">cv. AL8/78</strain>
    </source>
</reference>
<dbReference type="EnsemblPlants" id="AET2Gv20974100.17">
    <property type="protein sequence ID" value="AET2Gv20974100.17"/>
    <property type="gene ID" value="AET2Gv20974100"/>
</dbReference>
<reference evidence="2" key="4">
    <citation type="submission" date="2019-03" db="UniProtKB">
        <authorList>
            <consortium name="EnsemblPlants"/>
        </authorList>
    </citation>
    <scope>IDENTIFICATION</scope>
</reference>
<sequence>KRTDQGLSIGVVSPYKAQVDAIKSRLGKKYDTCDGFHVRVKSVDGFQGEEDDIIILSTVRSNGRGVVGFLADNQRTNVALTRAR</sequence>
<proteinExistence type="predicted"/>
<name>A0A453CVD1_AEGTS</name>
<organism evidence="2 3">
    <name type="scientific">Aegilops tauschii subsp. strangulata</name>
    <name type="common">Goatgrass</name>
    <dbReference type="NCBI Taxonomy" id="200361"/>
    <lineage>
        <taxon>Eukaryota</taxon>
        <taxon>Viridiplantae</taxon>
        <taxon>Streptophyta</taxon>
        <taxon>Embryophyta</taxon>
        <taxon>Tracheophyta</taxon>
        <taxon>Spermatophyta</taxon>
        <taxon>Magnoliopsida</taxon>
        <taxon>Liliopsida</taxon>
        <taxon>Poales</taxon>
        <taxon>Poaceae</taxon>
        <taxon>BOP clade</taxon>
        <taxon>Pooideae</taxon>
        <taxon>Triticodae</taxon>
        <taxon>Triticeae</taxon>
        <taxon>Triticinae</taxon>
        <taxon>Aegilops</taxon>
    </lineage>
</organism>
<evidence type="ECO:0000259" key="1">
    <source>
        <dbReference type="Pfam" id="PF13087"/>
    </source>
</evidence>
<keyword evidence="3" id="KW-1185">Reference proteome</keyword>
<reference evidence="2" key="3">
    <citation type="journal article" date="2017" name="Nature">
        <title>Genome sequence of the progenitor of the wheat D genome Aegilops tauschii.</title>
        <authorList>
            <person name="Luo M.C."/>
            <person name="Gu Y.Q."/>
            <person name="Puiu D."/>
            <person name="Wang H."/>
            <person name="Twardziok S.O."/>
            <person name="Deal K.R."/>
            <person name="Huo N."/>
            <person name="Zhu T."/>
            <person name="Wang L."/>
            <person name="Wang Y."/>
            <person name="McGuire P.E."/>
            <person name="Liu S."/>
            <person name="Long H."/>
            <person name="Ramasamy R.K."/>
            <person name="Rodriguez J.C."/>
            <person name="Van S.L."/>
            <person name="Yuan L."/>
            <person name="Wang Z."/>
            <person name="Xia Z."/>
            <person name="Xiao L."/>
            <person name="Anderson O.D."/>
            <person name="Ouyang S."/>
            <person name="Liang Y."/>
            <person name="Zimin A.V."/>
            <person name="Pertea G."/>
            <person name="Qi P."/>
            <person name="Bennetzen J.L."/>
            <person name="Dai X."/>
            <person name="Dawson M.W."/>
            <person name="Muller H.G."/>
            <person name="Kugler K."/>
            <person name="Rivarola-Duarte L."/>
            <person name="Spannagl M."/>
            <person name="Mayer K.F.X."/>
            <person name="Lu F.H."/>
            <person name="Bevan M.W."/>
            <person name="Leroy P."/>
            <person name="Li P."/>
            <person name="You F.M."/>
            <person name="Sun Q."/>
            <person name="Liu Z."/>
            <person name="Lyons E."/>
            <person name="Wicker T."/>
            <person name="Salzberg S.L."/>
            <person name="Devos K.M."/>
            <person name="Dvorak J."/>
        </authorList>
    </citation>
    <scope>NUCLEOTIDE SEQUENCE [LARGE SCALE GENOMIC DNA]</scope>
    <source>
        <strain evidence="2">cv. AL8/78</strain>
    </source>
</reference>
<dbReference type="Gramene" id="AET2Gv20974100.17">
    <property type="protein sequence ID" value="AET2Gv20974100.17"/>
    <property type="gene ID" value="AET2Gv20974100"/>
</dbReference>
<dbReference type="PANTHER" id="PTHR10887">
    <property type="entry name" value="DNA2/NAM7 HELICASE FAMILY"/>
    <property type="match status" value="1"/>
</dbReference>
<dbReference type="InterPro" id="IPR045055">
    <property type="entry name" value="DNA2/NAM7-like"/>
</dbReference>
<dbReference type="AlphaFoldDB" id="A0A453CVD1"/>
<evidence type="ECO:0000313" key="2">
    <source>
        <dbReference type="EnsemblPlants" id="AET2Gv20974100.17"/>
    </source>
</evidence>